<accession>A0AC34FDG6</accession>
<reference evidence="2" key="1">
    <citation type="submission" date="2022-11" db="UniProtKB">
        <authorList>
            <consortium name="WormBaseParasite"/>
        </authorList>
    </citation>
    <scope>IDENTIFICATION</scope>
</reference>
<protein>
    <submittedName>
        <fullName evidence="2">Transporter</fullName>
    </submittedName>
</protein>
<dbReference type="Proteomes" id="UP000887579">
    <property type="component" value="Unplaced"/>
</dbReference>
<name>A0AC34FDG6_9BILA</name>
<evidence type="ECO:0000313" key="2">
    <source>
        <dbReference type="WBParaSite" id="ES5_v2.g14892.t1"/>
    </source>
</evidence>
<organism evidence="1 2">
    <name type="scientific">Panagrolaimus sp. ES5</name>
    <dbReference type="NCBI Taxonomy" id="591445"/>
    <lineage>
        <taxon>Eukaryota</taxon>
        <taxon>Metazoa</taxon>
        <taxon>Ecdysozoa</taxon>
        <taxon>Nematoda</taxon>
        <taxon>Chromadorea</taxon>
        <taxon>Rhabditida</taxon>
        <taxon>Tylenchina</taxon>
        <taxon>Panagrolaimomorpha</taxon>
        <taxon>Panagrolaimoidea</taxon>
        <taxon>Panagrolaimidae</taxon>
        <taxon>Panagrolaimus</taxon>
    </lineage>
</organism>
<evidence type="ECO:0000313" key="1">
    <source>
        <dbReference type="Proteomes" id="UP000887579"/>
    </source>
</evidence>
<sequence length="785" mass="89903">MPLASSVRDEDWRIALRQVIEQLAKRNAYHKKYPEIRDRTQPINAWEADDYNANFYDDNNQYYQQYKSRWWKILCLNSGKEAKDKQQTEGIRDLWNTQIEFFLSCVGFIVGVGNTLRFPSMIYQHGGGVFLIPYFICLFLFGLPLVYMHLCIGQYAGLSASGAFWKMMPLASGLGWALVLLAVPVSIYYNIIVAWSLYYFCYQVLNRTLLSSPTIGTIQPHIFIALAAAWIIVFFGVFKGIGSIGWAVTFTATVPYLLVMQIITIHKPLTDILKHDSLYLPYTVYPGVPAYMEWGPLWSALFFAMLILSAIDAEFAWLEMIASSIMNQFGSKQKRLENRLLALLCFCFFIAGIPFCARGGIYIFHSIENLNANWNSFSLSLMQIIIVCYVYGTSNFLEDIGEMLRVSSKDSEVVVHPMLRFWNKFKRIFGPTGSYIKWTWSLFSPLILAALLLASMFRYERVRFNEVILPWYYELIAWITMVGPLFVVPFTSDNDYMYIDPISRDPSTKTNRVFRGIDACITDDENYSKIDERIREWAERSAKSETGKTIELATIEEIELQPRRQQDSPEREYSEAGRRIKGRLRDWTLSNDTEPSLKMKEEEPATPSYVEDFRTPSIGSKSSDDLNLFGPPPVLEGFENSRADTIKYRSSKSRMARRSDQKKSRMFDDAFNFELATAVIIEKPPSMPSPQSAISDERHSTPERLATVRKRLSSESISESMSIADHQSVGSLSITPIDCSYTRSMSSISDSNHFLKPQIQQPLRLKRPKPIDNPPGSSKRSNASQ</sequence>
<dbReference type="WBParaSite" id="ES5_v2.g14892.t1">
    <property type="protein sequence ID" value="ES5_v2.g14892.t1"/>
    <property type="gene ID" value="ES5_v2.g14892"/>
</dbReference>
<proteinExistence type="predicted"/>